<dbReference type="InterPro" id="IPR028939">
    <property type="entry name" value="P5C_Rdtase_cat_N"/>
</dbReference>
<evidence type="ECO:0000256" key="2">
    <source>
        <dbReference type="ARBA" id="ARBA00005525"/>
    </source>
</evidence>
<evidence type="ECO:0000313" key="13">
    <source>
        <dbReference type="Proteomes" id="UP001186944"/>
    </source>
</evidence>
<feature type="domain" description="Pyrroline-5-carboxylate reductase catalytic N-terminal" evidence="10">
    <location>
        <begin position="105"/>
        <end position="199"/>
    </location>
</feature>
<evidence type="ECO:0000256" key="3">
    <source>
        <dbReference type="ARBA" id="ARBA00012855"/>
    </source>
</evidence>
<dbReference type="Pfam" id="PF14748">
    <property type="entry name" value="P5CR_dimer"/>
    <property type="match status" value="1"/>
</dbReference>
<feature type="domain" description="Pyrroline-5-carboxylate reductase dimerisation" evidence="11">
    <location>
        <begin position="262"/>
        <end position="359"/>
    </location>
</feature>
<dbReference type="Pfam" id="PF03807">
    <property type="entry name" value="F420_oxidored"/>
    <property type="match status" value="1"/>
</dbReference>
<sequence length="364" mass="38696">MTGVASEQKILKSYSRRAPDLISIKDSVLRSLLLESSKTLNLTHSPLLLSQVMGRLASQRHRFALLSICNEAPSGMRCALETKMVMCSVMEEREALVRQQLKTMTVGFIGAGRMAQAMAKAFVAAEIVTPNNMRASDTMPQMLNIIKKFGVNTTSDNKEVVKNSNLIVLAVKPNIVAPVLQEVSEVMTRDKLIVSIAAGVTLNTLEQNLPRNTRVVRVMPNTPALVQEGASVLAPGSSASDDDKALVCSLFKCLGICEVGTEDQLDAVTGVSGSGPAYGFVAIEALADGGVLMGLPRDLSQRLAAQALLGAAKMVLETGKHPGQLKDEVCSPGGTSIAAMKKLERGGFRANLIEAVEACNITCS</sequence>
<dbReference type="InterPro" id="IPR008927">
    <property type="entry name" value="6-PGluconate_DH-like_C_sf"/>
</dbReference>
<dbReference type="SUPFAM" id="SSF51735">
    <property type="entry name" value="NAD(P)-binding Rossmann-fold domains"/>
    <property type="match status" value="1"/>
</dbReference>
<dbReference type="Gene3D" id="1.10.3730.10">
    <property type="entry name" value="ProC C-terminal domain-like"/>
    <property type="match status" value="1"/>
</dbReference>
<keyword evidence="7" id="KW-0560">Oxidoreductase</keyword>
<keyword evidence="6" id="KW-0641">Proline biosynthesis</keyword>
<keyword evidence="4" id="KW-0963">Cytoplasm</keyword>
<evidence type="ECO:0000256" key="6">
    <source>
        <dbReference type="ARBA" id="ARBA00022650"/>
    </source>
</evidence>
<dbReference type="InterPro" id="IPR029036">
    <property type="entry name" value="P5CR_dimer"/>
</dbReference>
<evidence type="ECO:0000256" key="8">
    <source>
        <dbReference type="ARBA" id="ARBA00049867"/>
    </source>
</evidence>
<evidence type="ECO:0000256" key="7">
    <source>
        <dbReference type="ARBA" id="ARBA00023002"/>
    </source>
</evidence>
<evidence type="ECO:0000256" key="4">
    <source>
        <dbReference type="ARBA" id="ARBA00022490"/>
    </source>
</evidence>
<reference evidence="12" key="1">
    <citation type="submission" date="2019-08" db="EMBL/GenBank/DDBJ databases">
        <title>The improved chromosome-level genome for the pearl oyster Pinctada fucata martensii using PacBio sequencing and Hi-C.</title>
        <authorList>
            <person name="Zheng Z."/>
        </authorList>
    </citation>
    <scope>NUCLEOTIDE SEQUENCE</scope>
    <source>
        <strain evidence="12">ZZ-2019</strain>
        <tissue evidence="12">Adductor muscle</tissue>
    </source>
</reference>
<gene>
    <name evidence="12" type="ORF">FSP39_003266</name>
</gene>
<dbReference type="InterPro" id="IPR000304">
    <property type="entry name" value="Pyrroline-COOH_reductase"/>
</dbReference>
<protein>
    <recommendedName>
        <fullName evidence="3">pyrroline-5-carboxylate reductase</fullName>
        <ecNumber evidence="3">1.5.1.2</ecNumber>
    </recommendedName>
</protein>
<evidence type="ECO:0000256" key="1">
    <source>
        <dbReference type="ARBA" id="ARBA00005205"/>
    </source>
</evidence>
<proteinExistence type="inferred from homology"/>
<name>A0AA88XKR0_PINIB</name>
<dbReference type="SUPFAM" id="SSF48179">
    <property type="entry name" value="6-phosphogluconate dehydrogenase C-terminal domain-like"/>
    <property type="match status" value="1"/>
</dbReference>
<dbReference type="GO" id="GO:0055129">
    <property type="term" value="P:L-proline biosynthetic process"/>
    <property type="evidence" value="ECO:0007669"/>
    <property type="project" value="TreeGrafter"/>
</dbReference>
<evidence type="ECO:0000313" key="12">
    <source>
        <dbReference type="EMBL" id="KAK3087220.1"/>
    </source>
</evidence>
<keyword evidence="5" id="KW-0028">Amino-acid biosynthesis</keyword>
<dbReference type="EMBL" id="VSWD01000011">
    <property type="protein sequence ID" value="KAK3087220.1"/>
    <property type="molecule type" value="Genomic_DNA"/>
</dbReference>
<comment type="similarity">
    <text evidence="2">Belongs to the pyrroline-5-carboxylate reductase family.</text>
</comment>
<dbReference type="NCBIfam" id="TIGR00112">
    <property type="entry name" value="proC"/>
    <property type="match status" value="1"/>
</dbReference>
<evidence type="ECO:0000256" key="5">
    <source>
        <dbReference type="ARBA" id="ARBA00022605"/>
    </source>
</evidence>
<dbReference type="GO" id="GO:0004735">
    <property type="term" value="F:pyrroline-5-carboxylate reductase activity"/>
    <property type="evidence" value="ECO:0007669"/>
    <property type="project" value="UniProtKB-EC"/>
</dbReference>
<dbReference type="FunFam" id="1.10.3730.10:FF:000003">
    <property type="entry name" value="Pyrroline-5-carboxylate reductase 1, mitochondrial"/>
    <property type="match status" value="1"/>
</dbReference>
<comment type="catalytic activity">
    <reaction evidence="8">
        <text>L-proline + NADP(+) = (S)-1-pyrroline-5-carboxylate + NADPH + 2 H(+)</text>
        <dbReference type="Rhea" id="RHEA:14109"/>
        <dbReference type="ChEBI" id="CHEBI:15378"/>
        <dbReference type="ChEBI" id="CHEBI:17388"/>
        <dbReference type="ChEBI" id="CHEBI:57783"/>
        <dbReference type="ChEBI" id="CHEBI:58349"/>
        <dbReference type="ChEBI" id="CHEBI:60039"/>
        <dbReference type="EC" id="1.5.1.2"/>
    </reaction>
    <physiologicalReaction direction="right-to-left" evidence="8">
        <dbReference type="Rhea" id="RHEA:14111"/>
    </physiologicalReaction>
</comment>
<comment type="pathway">
    <text evidence="1">Amino-acid biosynthesis; L-proline biosynthesis; L-proline from L-glutamate 5-semialdehyde: step 1/1.</text>
</comment>
<dbReference type="EC" id="1.5.1.2" evidence="3"/>
<dbReference type="FunFam" id="3.40.50.720:FF:000190">
    <property type="entry name" value="Pyrroline-5-carboxylate reductase"/>
    <property type="match status" value="1"/>
</dbReference>
<comment type="catalytic activity">
    <reaction evidence="9">
        <text>L-proline + NAD(+) = (S)-1-pyrroline-5-carboxylate + NADH + 2 H(+)</text>
        <dbReference type="Rhea" id="RHEA:14105"/>
        <dbReference type="ChEBI" id="CHEBI:15378"/>
        <dbReference type="ChEBI" id="CHEBI:17388"/>
        <dbReference type="ChEBI" id="CHEBI:57540"/>
        <dbReference type="ChEBI" id="CHEBI:57945"/>
        <dbReference type="ChEBI" id="CHEBI:60039"/>
        <dbReference type="EC" id="1.5.1.2"/>
    </reaction>
    <physiologicalReaction direction="right-to-left" evidence="9">
        <dbReference type="Rhea" id="RHEA:14107"/>
    </physiologicalReaction>
</comment>
<accession>A0AA88XKR0</accession>
<organism evidence="12 13">
    <name type="scientific">Pinctada imbricata</name>
    <name type="common">Atlantic pearl-oyster</name>
    <name type="synonym">Pinctada martensii</name>
    <dbReference type="NCBI Taxonomy" id="66713"/>
    <lineage>
        <taxon>Eukaryota</taxon>
        <taxon>Metazoa</taxon>
        <taxon>Spiralia</taxon>
        <taxon>Lophotrochozoa</taxon>
        <taxon>Mollusca</taxon>
        <taxon>Bivalvia</taxon>
        <taxon>Autobranchia</taxon>
        <taxon>Pteriomorphia</taxon>
        <taxon>Pterioida</taxon>
        <taxon>Pterioidea</taxon>
        <taxon>Pteriidae</taxon>
        <taxon>Pinctada</taxon>
    </lineage>
</organism>
<evidence type="ECO:0000256" key="9">
    <source>
        <dbReference type="ARBA" id="ARBA00049875"/>
    </source>
</evidence>
<dbReference type="Proteomes" id="UP001186944">
    <property type="component" value="Unassembled WGS sequence"/>
</dbReference>
<evidence type="ECO:0000259" key="10">
    <source>
        <dbReference type="Pfam" id="PF03807"/>
    </source>
</evidence>
<dbReference type="PANTHER" id="PTHR11645">
    <property type="entry name" value="PYRROLINE-5-CARBOXYLATE REDUCTASE"/>
    <property type="match status" value="1"/>
</dbReference>
<comment type="caution">
    <text evidence="12">The sequence shown here is derived from an EMBL/GenBank/DDBJ whole genome shotgun (WGS) entry which is preliminary data.</text>
</comment>
<dbReference type="AlphaFoldDB" id="A0AA88XKR0"/>
<evidence type="ECO:0000259" key="11">
    <source>
        <dbReference type="Pfam" id="PF14748"/>
    </source>
</evidence>
<dbReference type="InterPro" id="IPR036291">
    <property type="entry name" value="NAD(P)-bd_dom_sf"/>
</dbReference>
<dbReference type="HAMAP" id="MF_01925">
    <property type="entry name" value="P5C_reductase"/>
    <property type="match status" value="1"/>
</dbReference>
<keyword evidence="13" id="KW-1185">Reference proteome</keyword>
<dbReference type="Gene3D" id="3.40.50.720">
    <property type="entry name" value="NAD(P)-binding Rossmann-like Domain"/>
    <property type="match status" value="1"/>
</dbReference>
<dbReference type="PANTHER" id="PTHR11645:SF62">
    <property type="entry name" value="PYRROLINE-5-CARBOXYLATE REDUCTASE"/>
    <property type="match status" value="1"/>
</dbReference>